<evidence type="ECO:0000256" key="8">
    <source>
        <dbReference type="ARBA" id="ARBA00022598"/>
    </source>
</evidence>
<comment type="pathway">
    <text evidence="3 19 20">Cell wall biogenesis; peptidoglycan biosynthesis.</text>
</comment>
<dbReference type="Gene3D" id="3.90.190.20">
    <property type="entry name" value="Mur ligase, C-terminal domain"/>
    <property type="match status" value="1"/>
</dbReference>
<keyword evidence="9 19" id="KW-0132">Cell division</keyword>
<evidence type="ECO:0000313" key="24">
    <source>
        <dbReference type="Proteomes" id="UP000380386"/>
    </source>
</evidence>
<dbReference type="GO" id="GO:0004326">
    <property type="term" value="F:tetrahydrofolylpolyglutamate synthase activity"/>
    <property type="evidence" value="ECO:0007669"/>
    <property type="project" value="InterPro"/>
</dbReference>
<gene>
    <name evidence="19" type="primary">murD</name>
    <name evidence="23" type="ORF">FHL02_04405</name>
</gene>
<dbReference type="GO" id="GO:0051301">
    <property type="term" value="P:cell division"/>
    <property type="evidence" value="ECO:0007669"/>
    <property type="project" value="UniProtKB-KW"/>
</dbReference>
<dbReference type="InterPro" id="IPR005762">
    <property type="entry name" value="MurD"/>
</dbReference>
<keyword evidence="12 19" id="KW-0133">Cell shape</keyword>
<dbReference type="GO" id="GO:0071555">
    <property type="term" value="P:cell wall organization"/>
    <property type="evidence" value="ECO:0007669"/>
    <property type="project" value="UniProtKB-KW"/>
</dbReference>
<protein>
    <recommendedName>
        <fullName evidence="6 19">UDP-N-acetylmuramoylalanine--D-glutamate ligase</fullName>
        <ecNumber evidence="5 19">6.3.2.9</ecNumber>
    </recommendedName>
    <alternativeName>
        <fullName evidence="17 19">D-glutamic acid-adding enzyme</fullName>
    </alternativeName>
    <alternativeName>
        <fullName evidence="16 19">UDP-N-acetylmuramoyl-L-alanyl-D-glutamate synthetase</fullName>
    </alternativeName>
</protein>
<dbReference type="InterPro" id="IPR018109">
    <property type="entry name" value="Folylpolyglutamate_synth_CS"/>
</dbReference>
<dbReference type="GO" id="GO:0005737">
    <property type="term" value="C:cytoplasm"/>
    <property type="evidence" value="ECO:0007669"/>
    <property type="project" value="UniProtKB-SubCell"/>
</dbReference>
<proteinExistence type="inferred from homology"/>
<evidence type="ECO:0000256" key="11">
    <source>
        <dbReference type="ARBA" id="ARBA00022840"/>
    </source>
</evidence>
<evidence type="ECO:0000256" key="19">
    <source>
        <dbReference type="HAMAP-Rule" id="MF_00639"/>
    </source>
</evidence>
<feature type="domain" description="Mur ligase central" evidence="22">
    <location>
        <begin position="117"/>
        <end position="293"/>
    </location>
</feature>
<comment type="similarity">
    <text evidence="4 19">Belongs to the MurCDEF family.</text>
</comment>
<evidence type="ECO:0000256" key="9">
    <source>
        <dbReference type="ARBA" id="ARBA00022618"/>
    </source>
</evidence>
<evidence type="ECO:0000256" key="3">
    <source>
        <dbReference type="ARBA" id="ARBA00004752"/>
    </source>
</evidence>
<dbReference type="Gene3D" id="3.40.50.720">
    <property type="entry name" value="NAD(P)-binding Rossmann-like Domain"/>
    <property type="match status" value="1"/>
</dbReference>
<organism evidence="23 24">
    <name type="scientific">Companilactobacillus mishanensis</name>
    <dbReference type="NCBI Taxonomy" id="2486008"/>
    <lineage>
        <taxon>Bacteria</taxon>
        <taxon>Bacillati</taxon>
        <taxon>Bacillota</taxon>
        <taxon>Bacilli</taxon>
        <taxon>Lactobacillales</taxon>
        <taxon>Lactobacillaceae</taxon>
        <taxon>Companilactobacillus</taxon>
    </lineage>
</organism>
<dbReference type="EMBL" id="VDFM01000003">
    <property type="protein sequence ID" value="MQS52259.1"/>
    <property type="molecule type" value="Genomic_DNA"/>
</dbReference>
<evidence type="ECO:0000256" key="14">
    <source>
        <dbReference type="ARBA" id="ARBA00023306"/>
    </source>
</evidence>
<keyword evidence="13 19" id="KW-0573">Peptidoglycan synthesis</keyword>
<evidence type="ECO:0000256" key="2">
    <source>
        <dbReference type="ARBA" id="ARBA00004496"/>
    </source>
</evidence>
<dbReference type="PANTHER" id="PTHR43692:SF1">
    <property type="entry name" value="UDP-N-ACETYLMURAMOYLALANINE--D-GLUTAMATE LIGASE"/>
    <property type="match status" value="1"/>
</dbReference>
<evidence type="ECO:0000256" key="20">
    <source>
        <dbReference type="RuleBase" id="RU003664"/>
    </source>
</evidence>
<dbReference type="GO" id="GO:0009252">
    <property type="term" value="P:peptidoglycan biosynthetic process"/>
    <property type="evidence" value="ECO:0007669"/>
    <property type="project" value="UniProtKB-UniRule"/>
</dbReference>
<dbReference type="InterPro" id="IPR013221">
    <property type="entry name" value="Mur_ligase_cen"/>
</dbReference>
<comment type="subcellular location">
    <subcellularLocation>
        <location evidence="2 19 20">Cytoplasm</location>
    </subcellularLocation>
</comment>
<evidence type="ECO:0000256" key="13">
    <source>
        <dbReference type="ARBA" id="ARBA00022984"/>
    </source>
</evidence>
<dbReference type="Pfam" id="PF08245">
    <property type="entry name" value="Mur_ligase_M"/>
    <property type="match status" value="1"/>
</dbReference>
<dbReference type="SUPFAM" id="SSF53623">
    <property type="entry name" value="MurD-like peptide ligases, catalytic domain"/>
    <property type="match status" value="1"/>
</dbReference>
<dbReference type="SUPFAM" id="SSF51984">
    <property type="entry name" value="MurCD N-terminal domain"/>
    <property type="match status" value="1"/>
</dbReference>
<accession>A0A5P0ZGW0</accession>
<dbReference type="GO" id="GO:0008764">
    <property type="term" value="F:UDP-N-acetylmuramoylalanine-D-glutamate ligase activity"/>
    <property type="evidence" value="ECO:0007669"/>
    <property type="project" value="UniProtKB-UniRule"/>
</dbReference>
<evidence type="ECO:0000256" key="15">
    <source>
        <dbReference type="ARBA" id="ARBA00023316"/>
    </source>
</evidence>
<dbReference type="HAMAP" id="MF_00639">
    <property type="entry name" value="MurD"/>
    <property type="match status" value="1"/>
</dbReference>
<reference evidence="23 24" key="1">
    <citation type="journal article" date="2019" name="Syst. Appl. Microbiol.">
        <title>Polyphasic characterization of two novel Lactobacillus spp. isolated from blown salami packages: Description of Lactobacillus halodurans sp. nov. and Lactobacillus salsicarnum sp. nov.</title>
        <authorList>
            <person name="Schuster J.A."/>
            <person name="Klingl A."/>
            <person name="Vogel R.F."/>
            <person name="Ehrmann M.A."/>
        </authorList>
    </citation>
    <scope>NUCLEOTIDE SEQUENCE [LARGE SCALE GENOMIC DNA]</scope>
    <source>
        <strain evidence="23 24">TMW 1.2118</strain>
    </source>
</reference>
<evidence type="ECO:0000256" key="4">
    <source>
        <dbReference type="ARBA" id="ARBA00010416"/>
    </source>
</evidence>
<comment type="catalytic activity">
    <reaction evidence="18 19 20">
        <text>UDP-N-acetyl-alpha-D-muramoyl-L-alanine + D-glutamate + ATP = UDP-N-acetyl-alpha-D-muramoyl-L-alanyl-D-glutamate + ADP + phosphate + H(+)</text>
        <dbReference type="Rhea" id="RHEA:16429"/>
        <dbReference type="ChEBI" id="CHEBI:15378"/>
        <dbReference type="ChEBI" id="CHEBI:29986"/>
        <dbReference type="ChEBI" id="CHEBI:30616"/>
        <dbReference type="ChEBI" id="CHEBI:43474"/>
        <dbReference type="ChEBI" id="CHEBI:83898"/>
        <dbReference type="ChEBI" id="CHEBI:83900"/>
        <dbReference type="ChEBI" id="CHEBI:456216"/>
        <dbReference type="EC" id="6.3.2.9"/>
    </reaction>
</comment>
<evidence type="ECO:0000256" key="17">
    <source>
        <dbReference type="ARBA" id="ARBA00032324"/>
    </source>
</evidence>
<dbReference type="RefSeq" id="WP_153382650.1">
    <property type="nucleotide sequence ID" value="NZ_VDFM01000003.1"/>
</dbReference>
<evidence type="ECO:0000256" key="7">
    <source>
        <dbReference type="ARBA" id="ARBA00022490"/>
    </source>
</evidence>
<dbReference type="PROSITE" id="PS01011">
    <property type="entry name" value="FOLYLPOLYGLU_SYNT_1"/>
    <property type="match status" value="1"/>
</dbReference>
<keyword evidence="14 19" id="KW-0131">Cell cycle</keyword>
<dbReference type="NCBIfam" id="TIGR01087">
    <property type="entry name" value="murD"/>
    <property type="match status" value="1"/>
</dbReference>
<evidence type="ECO:0000259" key="21">
    <source>
        <dbReference type="Pfam" id="PF02875"/>
    </source>
</evidence>
<dbReference type="AlphaFoldDB" id="A0A5P0ZGW0"/>
<comment type="function">
    <text evidence="1 19 20">Cell wall formation. Catalyzes the addition of glutamate to the nucleotide precursor UDP-N-acetylmuramoyl-L-alanine (UMA).</text>
</comment>
<evidence type="ECO:0000256" key="5">
    <source>
        <dbReference type="ARBA" id="ARBA00012212"/>
    </source>
</evidence>
<feature type="domain" description="Mur ligase C-terminal" evidence="21">
    <location>
        <begin position="315"/>
        <end position="428"/>
    </location>
</feature>
<dbReference type="EC" id="6.3.2.9" evidence="5 19"/>
<sequence>MVEKSNYSDKKILVLGLAKSGFAVARLLKKMGAEVTVVDSNPLEGNAEAKELLNEGFDVITGSNQAKLIDDSYDYLVKNPGITYSNELVARALELKIPVITEPEVAYAYSKATMVAVTGTNGKTTVTTLIQLMLDHSPQFNKSYYAGNIGIPISDVVQKATKQDVIVTELSSFQLEGTINLHPHVAVLNNIYSAHLDFHGSRENYINAKMHITKNQTPDDYFIVNWNENEWRQLSKQSSAQVIPFSDKQELGFGAYASEGNIYYNRHLIMNEDEIKVPGEHNVQNALAAINVAKIFGVSDGDIIEVLSKFAGVKHRIQFVDEFNKRKFYNDSKATNIEATIVALSAFKQPITLIAGGLDRGNGFDELVPYLKGNVTNIVVYGETAEKMIDAAKKADISNIIEVKDLQDAVPEAYKQSAEGEVVLLSPAAASWDQFDNFEQRGDQFIDEVKKLKGE</sequence>
<name>A0A5P0ZGW0_9LACO</name>
<evidence type="ECO:0000256" key="18">
    <source>
        <dbReference type="ARBA" id="ARBA00047632"/>
    </source>
</evidence>
<dbReference type="OrthoDB" id="9809796at2"/>
<evidence type="ECO:0000256" key="16">
    <source>
        <dbReference type="ARBA" id="ARBA00030398"/>
    </source>
</evidence>
<dbReference type="UniPathway" id="UPA00219"/>
<evidence type="ECO:0000256" key="10">
    <source>
        <dbReference type="ARBA" id="ARBA00022741"/>
    </source>
</evidence>
<evidence type="ECO:0000256" key="1">
    <source>
        <dbReference type="ARBA" id="ARBA00002734"/>
    </source>
</evidence>
<dbReference type="Pfam" id="PF02875">
    <property type="entry name" value="Mur_ligase_C"/>
    <property type="match status" value="1"/>
</dbReference>
<evidence type="ECO:0000256" key="12">
    <source>
        <dbReference type="ARBA" id="ARBA00022960"/>
    </source>
</evidence>
<keyword evidence="10 19" id="KW-0547">Nucleotide-binding</keyword>
<evidence type="ECO:0000259" key="22">
    <source>
        <dbReference type="Pfam" id="PF08245"/>
    </source>
</evidence>
<dbReference type="GO" id="GO:0008360">
    <property type="term" value="P:regulation of cell shape"/>
    <property type="evidence" value="ECO:0007669"/>
    <property type="project" value="UniProtKB-KW"/>
</dbReference>
<dbReference type="Pfam" id="PF21799">
    <property type="entry name" value="MurD-like_N"/>
    <property type="match status" value="1"/>
</dbReference>
<dbReference type="InterPro" id="IPR004101">
    <property type="entry name" value="Mur_ligase_C"/>
</dbReference>
<evidence type="ECO:0000313" key="23">
    <source>
        <dbReference type="EMBL" id="MQS52259.1"/>
    </source>
</evidence>
<dbReference type="GO" id="GO:0005524">
    <property type="term" value="F:ATP binding"/>
    <property type="evidence" value="ECO:0007669"/>
    <property type="project" value="UniProtKB-UniRule"/>
</dbReference>
<dbReference type="Proteomes" id="UP000380386">
    <property type="component" value="Unassembled WGS sequence"/>
</dbReference>
<dbReference type="SUPFAM" id="SSF53244">
    <property type="entry name" value="MurD-like peptide ligases, peptide-binding domain"/>
    <property type="match status" value="1"/>
</dbReference>
<keyword evidence="11 19" id="KW-0067">ATP-binding</keyword>
<comment type="caution">
    <text evidence="23">The sequence shown here is derived from an EMBL/GenBank/DDBJ whole genome shotgun (WGS) entry which is preliminary data.</text>
</comment>
<keyword evidence="15 19" id="KW-0961">Cell wall biogenesis/degradation</keyword>
<evidence type="ECO:0000256" key="6">
    <source>
        <dbReference type="ARBA" id="ARBA00015655"/>
    </source>
</evidence>
<feature type="binding site" evidence="19">
    <location>
        <begin position="119"/>
        <end position="125"/>
    </location>
    <ligand>
        <name>ATP</name>
        <dbReference type="ChEBI" id="CHEBI:30616"/>
    </ligand>
</feature>
<dbReference type="InterPro" id="IPR036615">
    <property type="entry name" value="Mur_ligase_C_dom_sf"/>
</dbReference>
<dbReference type="Gene3D" id="3.40.1190.10">
    <property type="entry name" value="Mur-like, catalytic domain"/>
    <property type="match status" value="1"/>
</dbReference>
<dbReference type="InterPro" id="IPR036565">
    <property type="entry name" value="Mur-like_cat_sf"/>
</dbReference>
<keyword evidence="8 19" id="KW-0436">Ligase</keyword>
<dbReference type="PANTHER" id="PTHR43692">
    <property type="entry name" value="UDP-N-ACETYLMURAMOYLALANINE--D-GLUTAMATE LIGASE"/>
    <property type="match status" value="1"/>
</dbReference>
<keyword evidence="7 19" id="KW-0963">Cytoplasm</keyword>